<reference evidence="4 5" key="1">
    <citation type="journal article" date="2018" name="Genome Biol. Evol.">
        <title>The Genome Sequence of "Candidatus Fokinia solitaria": Insights on Reductive Evolution in Rickettsiales.</title>
        <authorList>
            <person name="Floriano A.M."/>
            <person name="Castelli M."/>
            <person name="Krenek S."/>
            <person name="Berendonk T.U."/>
            <person name="Bazzocchi C."/>
            <person name="Petroni G."/>
            <person name="Sassera D."/>
        </authorList>
    </citation>
    <scope>NUCLEOTIDE SEQUENCE [LARGE SCALE GENOMIC DNA]</scope>
    <source>
        <strain evidence="4">Rio ETE_ALG 3VII</strain>
    </source>
</reference>
<proteinExistence type="inferred from homology"/>
<dbReference type="Gene3D" id="2.60.34.10">
    <property type="entry name" value="Substrate Binding Domain Of DNAk, Chain A, domain 1"/>
    <property type="match status" value="1"/>
</dbReference>
<dbReference type="InterPro" id="IPR029047">
    <property type="entry name" value="HSP70_peptide-bd_sf"/>
</dbReference>
<dbReference type="Proteomes" id="UP000244519">
    <property type="component" value="Chromosome"/>
</dbReference>
<evidence type="ECO:0000256" key="1">
    <source>
        <dbReference type="ARBA" id="ARBA00007381"/>
    </source>
</evidence>
<dbReference type="SUPFAM" id="SSF53067">
    <property type="entry name" value="Actin-like ATPase domain"/>
    <property type="match status" value="1"/>
</dbReference>
<keyword evidence="5" id="KW-1185">Reference proteome</keyword>
<dbReference type="PANTHER" id="PTHR19375">
    <property type="entry name" value="HEAT SHOCK PROTEIN 70KDA"/>
    <property type="match status" value="1"/>
</dbReference>
<name>A0A2U8BRK1_9RICK</name>
<dbReference type="InterPro" id="IPR013126">
    <property type="entry name" value="Hsp_70_fam"/>
</dbReference>
<protein>
    <submittedName>
        <fullName evidence="4">Chaperone protein HscA</fullName>
    </submittedName>
</protein>
<evidence type="ECO:0000313" key="4">
    <source>
        <dbReference type="EMBL" id="AWD32965.1"/>
    </source>
</evidence>
<dbReference type="OrthoDB" id="9766019at2"/>
<evidence type="ECO:0000313" key="5">
    <source>
        <dbReference type="Proteomes" id="UP000244519"/>
    </source>
</evidence>
<dbReference type="Gene3D" id="3.30.420.40">
    <property type="match status" value="3"/>
</dbReference>
<keyword evidence="2" id="KW-0547">Nucleotide-binding</keyword>
<dbReference type="RefSeq" id="WP_108673008.1">
    <property type="nucleotide sequence ID" value="NZ_CP025989.1"/>
</dbReference>
<comment type="similarity">
    <text evidence="1">Belongs to the heat shock protein 70 family.</text>
</comment>
<dbReference type="PRINTS" id="PR00301">
    <property type="entry name" value="HEATSHOCK70"/>
</dbReference>
<dbReference type="Pfam" id="PF00012">
    <property type="entry name" value="HSP70"/>
    <property type="match status" value="1"/>
</dbReference>
<organism evidence="4 5">
    <name type="scientific">Candidatus Fokinia solitaria</name>
    <dbReference type="NCBI Taxonomy" id="1802984"/>
    <lineage>
        <taxon>Bacteria</taxon>
        <taxon>Pseudomonadati</taxon>
        <taxon>Pseudomonadota</taxon>
        <taxon>Alphaproteobacteria</taxon>
        <taxon>Rickettsiales</taxon>
        <taxon>Candidatus Midichloriaceae</taxon>
        <taxon>Candidatus Fokinia</taxon>
    </lineage>
</organism>
<dbReference type="KEGG" id="fso:Fsol_00158"/>
<dbReference type="GO" id="GO:0140662">
    <property type="term" value="F:ATP-dependent protein folding chaperone"/>
    <property type="evidence" value="ECO:0007669"/>
    <property type="project" value="InterPro"/>
</dbReference>
<dbReference type="PROSITE" id="PS00329">
    <property type="entry name" value="HSP70_2"/>
    <property type="match status" value="1"/>
</dbReference>
<gene>
    <name evidence="4" type="ORF">Fsol_00158</name>
</gene>
<keyword evidence="3" id="KW-0067">ATP-binding</keyword>
<dbReference type="FunFam" id="3.30.420.40:FF:000545">
    <property type="entry name" value="Endoplasmic reticulum chaperone BiP"/>
    <property type="match status" value="1"/>
</dbReference>
<dbReference type="GO" id="GO:0005524">
    <property type="term" value="F:ATP binding"/>
    <property type="evidence" value="ECO:0007669"/>
    <property type="project" value="UniProtKB-KW"/>
</dbReference>
<dbReference type="InterPro" id="IPR043129">
    <property type="entry name" value="ATPase_NBD"/>
</dbReference>
<sequence>MTEIKKNVVVGIDFGTTNSLIAFVNEDSKVIVVPINEDADYATLLPSVVRYESAEKIIEVISIKRLINNSVKGDLIDYFSAESLDLKKDAISMAAQIFQNLKDKAEEYTKSTITDAVVTVPAHFNDFARMNIKAAAESAGFNVIRMINEPTAAAIAHCMLDNSSDRSIVVYDLGGGTFDVSILQVKDGIFRVISTNGDSTLGGDDFDIALAELLDAKCGFDGEIITSDAILCARKIKERLSLNENYTGFWKGNEISCTRDEFEAATEALVDKTFDVMRAALDDAELTLNDIDEVIFVGGATKMPIIKKKARQYMHRTDILGNDILPEEAVVIGAAMHANSITQSANHLLLDVIPLSIGIEVFGGAVECIIPRNTPIPIMARSVFTNSHEKQASFDIHVIQGDGERVAQCKTLARFKVPIADKIKRQEAKLEVLFCVDVNGILSITAVEKAGGTTRDIIVQPQYDLSEEDITPSL</sequence>
<dbReference type="Gene3D" id="3.90.640.10">
    <property type="entry name" value="Actin, Chain A, domain 4"/>
    <property type="match status" value="1"/>
</dbReference>
<dbReference type="EMBL" id="CP025989">
    <property type="protein sequence ID" value="AWD32965.1"/>
    <property type="molecule type" value="Genomic_DNA"/>
</dbReference>
<dbReference type="InterPro" id="IPR018181">
    <property type="entry name" value="Heat_shock_70_CS"/>
</dbReference>
<dbReference type="AlphaFoldDB" id="A0A2U8BRK1"/>
<dbReference type="PROSITE" id="PS01036">
    <property type="entry name" value="HSP70_3"/>
    <property type="match status" value="1"/>
</dbReference>
<evidence type="ECO:0000256" key="3">
    <source>
        <dbReference type="ARBA" id="ARBA00022840"/>
    </source>
</evidence>
<accession>A0A2U8BRK1</accession>
<evidence type="ECO:0000256" key="2">
    <source>
        <dbReference type="ARBA" id="ARBA00022741"/>
    </source>
</evidence>
<dbReference type="SUPFAM" id="SSF100920">
    <property type="entry name" value="Heat shock protein 70kD (HSP70), peptide-binding domain"/>
    <property type="match status" value="1"/>
</dbReference>